<protein>
    <submittedName>
        <fullName evidence="1">Uncharacterized protein</fullName>
    </submittedName>
</protein>
<reference evidence="1" key="1">
    <citation type="journal article" date="2021" name="bioRxiv">
        <title>Whole Genome Assembly and Annotation of Northern Wild Rice, Zizania palustris L., Supports a Whole Genome Duplication in the Zizania Genus.</title>
        <authorList>
            <person name="Haas M."/>
            <person name="Kono T."/>
            <person name="Macchietto M."/>
            <person name="Millas R."/>
            <person name="McGilp L."/>
            <person name="Shao M."/>
            <person name="Duquette J."/>
            <person name="Hirsch C.N."/>
            <person name="Kimball J."/>
        </authorList>
    </citation>
    <scope>NUCLEOTIDE SEQUENCE</scope>
    <source>
        <tissue evidence="1">Fresh leaf tissue</tissue>
    </source>
</reference>
<evidence type="ECO:0000313" key="2">
    <source>
        <dbReference type="Proteomes" id="UP000729402"/>
    </source>
</evidence>
<organism evidence="1 2">
    <name type="scientific">Zizania palustris</name>
    <name type="common">Northern wild rice</name>
    <dbReference type="NCBI Taxonomy" id="103762"/>
    <lineage>
        <taxon>Eukaryota</taxon>
        <taxon>Viridiplantae</taxon>
        <taxon>Streptophyta</taxon>
        <taxon>Embryophyta</taxon>
        <taxon>Tracheophyta</taxon>
        <taxon>Spermatophyta</taxon>
        <taxon>Magnoliopsida</taxon>
        <taxon>Liliopsida</taxon>
        <taxon>Poales</taxon>
        <taxon>Poaceae</taxon>
        <taxon>BOP clade</taxon>
        <taxon>Oryzoideae</taxon>
        <taxon>Oryzeae</taxon>
        <taxon>Zizaniinae</taxon>
        <taxon>Zizania</taxon>
    </lineage>
</organism>
<accession>A0A8J5T4P1</accession>
<dbReference type="EMBL" id="JAAALK010000284">
    <property type="protein sequence ID" value="KAG8067026.1"/>
    <property type="molecule type" value="Genomic_DNA"/>
</dbReference>
<name>A0A8J5T4P1_ZIZPA</name>
<dbReference type="Proteomes" id="UP000729402">
    <property type="component" value="Unassembled WGS sequence"/>
</dbReference>
<sequence>MTLHVSLPWECWKNGIGGMGDLDSGIARITKDQGGMQQDAMDNQVKPLGICSNDKFGAVTCEYFFSELNNGGLVY</sequence>
<gene>
    <name evidence="1" type="ORF">GUJ93_ZPchr0005g15977</name>
</gene>
<reference evidence="1" key="2">
    <citation type="submission" date="2021-02" db="EMBL/GenBank/DDBJ databases">
        <authorList>
            <person name="Kimball J.A."/>
            <person name="Haas M.W."/>
            <person name="Macchietto M."/>
            <person name="Kono T."/>
            <person name="Duquette J."/>
            <person name="Shao M."/>
        </authorList>
    </citation>
    <scope>NUCLEOTIDE SEQUENCE</scope>
    <source>
        <tissue evidence="1">Fresh leaf tissue</tissue>
    </source>
</reference>
<keyword evidence="2" id="KW-1185">Reference proteome</keyword>
<proteinExistence type="predicted"/>
<evidence type="ECO:0000313" key="1">
    <source>
        <dbReference type="EMBL" id="KAG8067026.1"/>
    </source>
</evidence>
<comment type="caution">
    <text evidence="1">The sequence shown here is derived from an EMBL/GenBank/DDBJ whole genome shotgun (WGS) entry which is preliminary data.</text>
</comment>
<dbReference type="AlphaFoldDB" id="A0A8J5T4P1"/>